<dbReference type="EMBL" id="AANC01000006">
    <property type="protein sequence ID" value="EAQ49002.1"/>
    <property type="molecule type" value="Genomic_DNA"/>
</dbReference>
<sequence>MSEEKKASNTDKNVEETASKDSIKESQEAKTSASETQEASTTQEEELVTESIDVIKDAKTNDANEEEHDEDFVAEDEEDDQDSDPDDLDAALNEDSEDESASERHDIPKKDYDSLSKEELIKEFKYLLNNHKVQAIKEHVTELRAAFISQFEDEQEQAKEKFLEEGGNIIDFRYYSPLKKEFNSLYFDYRDKRNNYYKNLKKDLNANLETRNALIEELKELKNEVGGEDSINTTFEKFKDIQERWRNAGNIPRDRYNLVWNNYHHHIENFYDFLHLNREFRDKDFKENLDKKLKLIEQAEELAQEPDVNRAFKELQMLHKIWKEEVGPVSKEYREEIWEKFSAATRKIHDARQEYFKNIDKVYEENLDKKQEVIAKIETIAANPASAHNGWQKQMKEVNALREEFFKIGKVPKKENEPTWKAFKKATREFNHNKNSFYKNQKKQQYENLQKKLELVQIAEDNKDNEDIKVTIDLMKRIQADWKKIGHVPRKDSDKIWKRFKKACNHFFDRLHAEKKEVLEEEKGNLEEKNTLLEKVKNIELSGNHEDDLKTIKSIIKEWKDTGRVPHSKKSIEQDFNKVLDGLFKKLDLSKKESELIKYENRVAAIADEDSNQALNKEHYFITKKIDEVKAEINQLENNLGFFQHVDDDNPLVKEVHKNIAAHKKTLEIWKAKLSKLKSLY</sequence>
<dbReference type="OrthoDB" id="5422202at2"/>
<proteinExistence type="predicted"/>
<feature type="compositionally biased region" description="Basic and acidic residues" evidence="2">
    <location>
        <begin position="101"/>
        <end position="110"/>
    </location>
</feature>
<dbReference type="Proteomes" id="UP000001601">
    <property type="component" value="Unassembled WGS sequence"/>
</dbReference>
<feature type="compositionally biased region" description="Acidic residues" evidence="2">
    <location>
        <begin position="63"/>
        <end position="100"/>
    </location>
</feature>
<dbReference type="InterPro" id="IPR007139">
    <property type="entry name" value="DUF349"/>
</dbReference>
<feature type="region of interest" description="Disordered" evidence="2">
    <location>
        <begin position="1"/>
        <end position="110"/>
    </location>
</feature>
<evidence type="ECO:0000313" key="4">
    <source>
        <dbReference type="Proteomes" id="UP000001601"/>
    </source>
</evidence>
<evidence type="ECO:0000313" key="3">
    <source>
        <dbReference type="EMBL" id="EAQ49002.1"/>
    </source>
</evidence>
<comment type="caution">
    <text evidence="3">The sequence shown here is derived from an EMBL/GenBank/DDBJ whole genome shotgun (WGS) entry which is preliminary data.</text>
</comment>
<reference evidence="3 4" key="1">
    <citation type="journal article" date="2007" name="Nature">
        <title>Light stimulates growth of proteorhodopsin-containing marine Flavobacteria.</title>
        <authorList>
            <person name="Gomez-Consarnau L."/>
            <person name="Gonzalez J.M."/>
            <person name="Coll-Llado M."/>
            <person name="Gourdon P."/>
            <person name="Pascher T."/>
            <person name="Neutze R."/>
            <person name="Pedros-Alio C."/>
            <person name="Pinhassi J."/>
        </authorList>
    </citation>
    <scope>NUCLEOTIDE SEQUENCE [LARGE SCALE GENOMIC DNA]</scope>
    <source>
        <strain evidence="3 4">MED217</strain>
    </source>
</reference>
<organism evidence="3 4">
    <name type="scientific">Leeuwenhoekiella blandensis (strain CECT 7118 / CCUG 51940 / KCTC 22103 / MED217)</name>
    <name type="common">Flavobacterium sp. (strain MED217)</name>
    <dbReference type="NCBI Taxonomy" id="398720"/>
    <lineage>
        <taxon>Bacteria</taxon>
        <taxon>Pseudomonadati</taxon>
        <taxon>Bacteroidota</taxon>
        <taxon>Flavobacteriia</taxon>
        <taxon>Flavobacteriales</taxon>
        <taxon>Flavobacteriaceae</taxon>
        <taxon>Leeuwenhoekiella</taxon>
    </lineage>
</organism>
<dbReference type="eggNOG" id="COG0495">
    <property type="taxonomic scope" value="Bacteria"/>
</dbReference>
<dbReference type="Pfam" id="PF03993">
    <property type="entry name" value="DUF349"/>
    <property type="match status" value="5"/>
</dbReference>
<dbReference type="HOGENOM" id="CLU_019817_0_0_10"/>
<feature type="coiled-coil region" evidence="1">
    <location>
        <begin position="439"/>
        <end position="466"/>
    </location>
</feature>
<feature type="compositionally biased region" description="Low complexity" evidence="2">
    <location>
        <begin position="29"/>
        <end position="42"/>
    </location>
</feature>
<accession>A3XN71</accession>
<dbReference type="STRING" id="398720.MED217_10647"/>
<name>A3XN71_LEEBM</name>
<feature type="compositionally biased region" description="Basic and acidic residues" evidence="2">
    <location>
        <begin position="1"/>
        <end position="28"/>
    </location>
</feature>
<keyword evidence="1" id="KW-0175">Coiled coil</keyword>
<feature type="compositionally biased region" description="Basic and acidic residues" evidence="2">
    <location>
        <begin position="53"/>
        <end position="62"/>
    </location>
</feature>
<protein>
    <recommendedName>
        <fullName evidence="5">Chromosome segregation protein</fullName>
    </recommendedName>
</protein>
<keyword evidence="4" id="KW-1185">Reference proteome</keyword>
<dbReference type="RefSeq" id="WP_009780499.1">
    <property type="nucleotide sequence ID" value="NZ_CH672395.1"/>
</dbReference>
<evidence type="ECO:0008006" key="5">
    <source>
        <dbReference type="Google" id="ProtNLM"/>
    </source>
</evidence>
<feature type="coiled-coil region" evidence="1">
    <location>
        <begin position="197"/>
        <end position="224"/>
    </location>
</feature>
<evidence type="ECO:0000256" key="1">
    <source>
        <dbReference type="SAM" id="Coils"/>
    </source>
</evidence>
<dbReference type="AlphaFoldDB" id="A3XN71"/>
<gene>
    <name evidence="3" type="ORF">MED217_10647</name>
</gene>
<evidence type="ECO:0000256" key="2">
    <source>
        <dbReference type="SAM" id="MobiDB-lite"/>
    </source>
</evidence>
<feature type="coiled-coil region" evidence="1">
    <location>
        <begin position="589"/>
        <end position="646"/>
    </location>
</feature>